<dbReference type="InterPro" id="IPR016039">
    <property type="entry name" value="Thiolase-like"/>
</dbReference>
<evidence type="ECO:0000256" key="1">
    <source>
        <dbReference type="ARBA" id="ARBA00008467"/>
    </source>
</evidence>
<evidence type="ECO:0000259" key="4">
    <source>
        <dbReference type="PROSITE" id="PS52004"/>
    </source>
</evidence>
<dbReference type="HOGENOM" id="CLU_000022_69_0_10"/>
<dbReference type="EMBL" id="GL945016">
    <property type="protein sequence ID" value="EGN58258.1"/>
    <property type="molecule type" value="Genomic_DNA"/>
</dbReference>
<dbReference type="PANTHER" id="PTHR11712">
    <property type="entry name" value="POLYKETIDE SYNTHASE-RELATED"/>
    <property type="match status" value="1"/>
</dbReference>
<dbReference type="SMART" id="SM00825">
    <property type="entry name" value="PKS_KS"/>
    <property type="match status" value="1"/>
</dbReference>
<dbReference type="CDD" id="cd00834">
    <property type="entry name" value="KAS_I_II"/>
    <property type="match status" value="1"/>
</dbReference>
<reference evidence="6" key="1">
    <citation type="journal article" date="2011" name="Stand. Genomic Sci.">
        <title>Non-contiguous finished genome sequence of the opportunistic oral pathogen Prevotella multisaccharivorax type strain (PPPA20).</title>
        <authorList>
            <person name="Pati A."/>
            <person name="Gronow S."/>
            <person name="Lu M."/>
            <person name="Lapidus A."/>
            <person name="Nolan M."/>
            <person name="Lucas S."/>
            <person name="Hammon N."/>
            <person name="Deshpande S."/>
            <person name="Cheng J.F."/>
            <person name="Tapia R."/>
            <person name="Han C."/>
            <person name="Goodwin L."/>
            <person name="Pitluck S."/>
            <person name="Liolios K."/>
            <person name="Pagani I."/>
            <person name="Mavromatis K."/>
            <person name="Mikhailova N."/>
            <person name="Huntemann M."/>
            <person name="Chen A."/>
            <person name="Palaniappan K."/>
            <person name="Land M."/>
            <person name="Hauser L."/>
            <person name="Detter J.C."/>
            <person name="Brambilla E.M."/>
            <person name="Rohde M."/>
            <person name="Goker M."/>
            <person name="Woyke T."/>
            <person name="Bristow J."/>
            <person name="Eisen J.A."/>
            <person name="Markowitz V."/>
            <person name="Hugenholtz P."/>
            <person name="Kyrpides N.C."/>
            <person name="Klenk H.P."/>
            <person name="Ivanova N."/>
        </authorList>
    </citation>
    <scope>NUCLEOTIDE SEQUENCE [LARGE SCALE GENOMIC DNA]</scope>
    <source>
        <strain evidence="6">DSM 17128</strain>
    </source>
</reference>
<dbReference type="InterPro" id="IPR020841">
    <property type="entry name" value="PKS_Beta-ketoAc_synthase_dom"/>
</dbReference>
<comment type="similarity">
    <text evidence="1 3">Belongs to the thiolase-like superfamily. Beta-ketoacyl-ACP synthases family.</text>
</comment>
<dbReference type="InterPro" id="IPR014031">
    <property type="entry name" value="Ketoacyl_synth_C"/>
</dbReference>
<dbReference type="InterPro" id="IPR014030">
    <property type="entry name" value="Ketoacyl_synth_N"/>
</dbReference>
<dbReference type="Pfam" id="PF00109">
    <property type="entry name" value="ketoacyl-synt"/>
    <property type="match status" value="1"/>
</dbReference>
<dbReference type="InterPro" id="IPR000794">
    <property type="entry name" value="Beta-ketoacyl_synthase"/>
</dbReference>
<proteinExistence type="inferred from homology"/>
<name>F8N593_9BACT</name>
<dbReference type="PANTHER" id="PTHR11712:SF336">
    <property type="entry name" value="3-OXOACYL-[ACYL-CARRIER-PROTEIN] SYNTHASE, MITOCHONDRIAL"/>
    <property type="match status" value="1"/>
</dbReference>
<accession>F8N593</accession>
<gene>
    <name evidence="5" type="ORF">Premu_0054</name>
</gene>
<dbReference type="GO" id="GO:0006633">
    <property type="term" value="P:fatty acid biosynthetic process"/>
    <property type="evidence" value="ECO:0007669"/>
    <property type="project" value="TreeGrafter"/>
</dbReference>
<evidence type="ECO:0000313" key="5">
    <source>
        <dbReference type="EMBL" id="EGN58258.1"/>
    </source>
</evidence>
<dbReference type="PROSITE" id="PS52004">
    <property type="entry name" value="KS3_2"/>
    <property type="match status" value="1"/>
</dbReference>
<dbReference type="SUPFAM" id="SSF53901">
    <property type="entry name" value="Thiolase-like"/>
    <property type="match status" value="1"/>
</dbReference>
<dbReference type="GO" id="GO:0005829">
    <property type="term" value="C:cytosol"/>
    <property type="evidence" value="ECO:0007669"/>
    <property type="project" value="TreeGrafter"/>
</dbReference>
<evidence type="ECO:0000256" key="2">
    <source>
        <dbReference type="ARBA" id="ARBA00022679"/>
    </source>
</evidence>
<dbReference type="EC" id="2.3.1.179" evidence="5"/>
<dbReference type="Pfam" id="PF02801">
    <property type="entry name" value="Ketoacyl-synt_C"/>
    <property type="match status" value="1"/>
</dbReference>
<dbReference type="Proteomes" id="UP000002772">
    <property type="component" value="Unassembled WGS sequence"/>
</dbReference>
<organism evidence="5 6">
    <name type="scientific">Hallella multisaccharivorax DSM 17128</name>
    <dbReference type="NCBI Taxonomy" id="688246"/>
    <lineage>
        <taxon>Bacteria</taxon>
        <taxon>Pseudomonadati</taxon>
        <taxon>Bacteroidota</taxon>
        <taxon>Bacteroidia</taxon>
        <taxon>Bacteroidales</taxon>
        <taxon>Prevotellaceae</taxon>
        <taxon>Hallella</taxon>
    </lineage>
</organism>
<dbReference type="RefSeq" id="WP_007572161.1">
    <property type="nucleotide sequence ID" value="NZ_BPTS01000003.1"/>
</dbReference>
<keyword evidence="5" id="KW-0012">Acyltransferase</keyword>
<dbReference type="STRING" id="688246.Premu_0054"/>
<protein>
    <submittedName>
        <fullName evidence="5">Beta-ketoacyl-acyl-carrier-protein synthase II</fullName>
        <ecNumber evidence="5">2.3.1.179</ecNumber>
    </submittedName>
</protein>
<evidence type="ECO:0000313" key="6">
    <source>
        <dbReference type="Proteomes" id="UP000002772"/>
    </source>
</evidence>
<dbReference type="GO" id="GO:0004315">
    <property type="term" value="F:3-oxoacyl-[acyl-carrier-protein] synthase activity"/>
    <property type="evidence" value="ECO:0007669"/>
    <property type="project" value="UniProtKB-EC"/>
</dbReference>
<sequence>MRSVYITGLGVVSAIGNNVQENLQSLREGRSGVAMPVYFKTTDEYPVGEVKMSNEDLSSDLGITGTVYPRNAQLGMKATREAIQSAHLSREKMAFVSGSSVGGRDLLEEYFPDHLTKEMIEKNDNGSITEEIASFFNCFDYISTISTACSSSINSIIAGCELIRNGERDIVLAGGCESLAQSSYKGFGSLRILDTKVCMPFDEQHAGLNLGEGAGYVVLESEESVRRRGVRLLAEVRGYGNACDAFHSTASSPDGRGAYASMSTALDMAHLQADDIQYINAHGTGTVNNDQSESAAITRIFGDQLPAVSSTKSLTGHTTSACGGIETVFCVLALMNQFIPVSRSFQKAADGCVTPEMETEADQGIVNVMNNGFGFGGNDSTIVISKIHEESIC</sequence>
<dbReference type="AlphaFoldDB" id="F8N593"/>
<dbReference type="eggNOG" id="COG0304">
    <property type="taxonomic scope" value="Bacteria"/>
</dbReference>
<keyword evidence="6" id="KW-1185">Reference proteome</keyword>
<evidence type="ECO:0000256" key="3">
    <source>
        <dbReference type="RuleBase" id="RU003694"/>
    </source>
</evidence>
<feature type="domain" description="Ketosynthase family 3 (KS3)" evidence="4">
    <location>
        <begin position="1"/>
        <end position="386"/>
    </location>
</feature>
<dbReference type="Gene3D" id="3.40.47.10">
    <property type="match status" value="1"/>
</dbReference>
<keyword evidence="2 3" id="KW-0808">Transferase</keyword>